<dbReference type="EMBL" id="CP136336">
    <property type="protein sequence ID" value="WOB06536.1"/>
    <property type="molecule type" value="Genomic_DNA"/>
</dbReference>
<gene>
    <name evidence="1" type="ORF">RXV79_16575</name>
</gene>
<keyword evidence="2" id="KW-1185">Reference proteome</keyword>
<sequence length="97" mass="10857">MQSVTSHLASTARALARLAADGVRIVRARRTKFRAALAHNRVHTFRHVEQPSWMCPKCNRVHNSLGREPFIGPIYPACCGFKAGSRLESHYATGSRR</sequence>
<evidence type="ECO:0000313" key="1">
    <source>
        <dbReference type="EMBL" id="WOB06536.1"/>
    </source>
</evidence>
<protein>
    <recommendedName>
        <fullName evidence="3">Transposase</fullName>
    </recommendedName>
</protein>
<dbReference type="RefSeq" id="WP_316699025.1">
    <property type="nucleotide sequence ID" value="NZ_CP136336.1"/>
</dbReference>
<name>A0ABZ0CTU8_9BURK</name>
<accession>A0ABZ0CTU8</accession>
<reference evidence="1 2" key="1">
    <citation type="submission" date="2023-10" db="EMBL/GenBank/DDBJ databases">
        <title>Bacteria for the degradation of biodegradable plastic PBAT(Polybutylene adipate terephthalate).</title>
        <authorList>
            <person name="Weon H.-Y."/>
            <person name="Yeon J."/>
        </authorList>
    </citation>
    <scope>NUCLEOTIDE SEQUENCE [LARGE SCALE GENOMIC DNA]</scope>
    <source>
        <strain evidence="1 2">SBD 7-3</strain>
    </source>
</reference>
<dbReference type="Proteomes" id="UP001303946">
    <property type="component" value="Chromosome"/>
</dbReference>
<proteinExistence type="predicted"/>
<evidence type="ECO:0008006" key="3">
    <source>
        <dbReference type="Google" id="ProtNLM"/>
    </source>
</evidence>
<organism evidence="1 2">
    <name type="scientific">Piscinibacter gummiphilus</name>
    <dbReference type="NCBI Taxonomy" id="946333"/>
    <lineage>
        <taxon>Bacteria</taxon>
        <taxon>Pseudomonadati</taxon>
        <taxon>Pseudomonadota</taxon>
        <taxon>Betaproteobacteria</taxon>
        <taxon>Burkholderiales</taxon>
        <taxon>Sphaerotilaceae</taxon>
        <taxon>Piscinibacter</taxon>
    </lineage>
</organism>
<evidence type="ECO:0000313" key="2">
    <source>
        <dbReference type="Proteomes" id="UP001303946"/>
    </source>
</evidence>